<dbReference type="EMBL" id="CP039371">
    <property type="protein sequence ID" value="QCI13091.1"/>
    <property type="molecule type" value="Genomic_DNA"/>
</dbReference>
<dbReference type="AlphaFoldDB" id="A0A4D6XFR6"/>
<dbReference type="RefSeq" id="WP_136915242.1">
    <property type="nucleotide sequence ID" value="NZ_CP039371.1"/>
</dbReference>
<evidence type="ECO:0000313" key="1">
    <source>
        <dbReference type="EMBL" id="QCI13091.1"/>
    </source>
</evidence>
<proteinExistence type="predicted"/>
<reference evidence="2" key="1">
    <citation type="submission" date="2019-04" db="EMBL/GenBank/DDBJ databases">
        <title>Genome sequence of Pseudomonas putida 1290, an auxin catabolizing strain.</title>
        <authorList>
            <person name="Laird T.S."/>
            <person name="Leveau J.H.J."/>
        </authorList>
    </citation>
    <scope>NUCLEOTIDE SEQUENCE [LARGE SCALE GENOMIC DNA]</scope>
    <source>
        <strain evidence="2">1290</strain>
    </source>
</reference>
<dbReference type="Proteomes" id="UP000298551">
    <property type="component" value="Chromosome"/>
</dbReference>
<sequence length="107" mass="12082">MDTKHPTQVAADRWNAQADELTQWDVLGQVENDELISASDPLQPLLAEAMRRMLLEEYGPITWVIGQEWVVHHGAGSWSIGPDEPATKDQVRDLLIRSAGIFELQDY</sequence>
<name>A0A4D6XFR6_PSEPU</name>
<accession>A0A4D6XFR6</accession>
<gene>
    <name evidence="1" type="ORF">E6B08_17695</name>
</gene>
<dbReference type="OrthoDB" id="7030107at2"/>
<organism evidence="1 2">
    <name type="scientific">Pseudomonas putida</name>
    <name type="common">Arthrobacter siderocapsulatus</name>
    <dbReference type="NCBI Taxonomy" id="303"/>
    <lineage>
        <taxon>Bacteria</taxon>
        <taxon>Pseudomonadati</taxon>
        <taxon>Pseudomonadota</taxon>
        <taxon>Gammaproteobacteria</taxon>
        <taxon>Pseudomonadales</taxon>
        <taxon>Pseudomonadaceae</taxon>
        <taxon>Pseudomonas</taxon>
    </lineage>
</organism>
<protein>
    <submittedName>
        <fullName evidence="1">Uncharacterized protein</fullName>
    </submittedName>
</protein>
<evidence type="ECO:0000313" key="2">
    <source>
        <dbReference type="Proteomes" id="UP000298551"/>
    </source>
</evidence>